<keyword evidence="7" id="KW-1185">Reference proteome</keyword>
<dbReference type="GO" id="GO:0003841">
    <property type="term" value="F:1-acylglycerol-3-phosphate O-acyltransferase activity"/>
    <property type="evidence" value="ECO:0007669"/>
    <property type="project" value="TreeGrafter"/>
</dbReference>
<evidence type="ECO:0000256" key="4">
    <source>
        <dbReference type="SAM" id="Phobius"/>
    </source>
</evidence>
<comment type="pathway">
    <text evidence="1">Lipid metabolism.</text>
</comment>
<dbReference type="Proteomes" id="UP000000466">
    <property type="component" value="Chromosome"/>
</dbReference>
<protein>
    <submittedName>
        <fullName evidence="6">Acyltransferase</fullName>
    </submittedName>
</protein>
<evidence type="ECO:0000313" key="6">
    <source>
        <dbReference type="EMBL" id="AFU98596.1"/>
    </source>
</evidence>
<name>K4KHU0_SIMAS</name>
<keyword evidence="3 6" id="KW-0012">Acyltransferase</keyword>
<dbReference type="GO" id="GO:0006654">
    <property type="term" value="P:phosphatidic acid biosynthetic process"/>
    <property type="evidence" value="ECO:0007669"/>
    <property type="project" value="TreeGrafter"/>
</dbReference>
<dbReference type="InterPro" id="IPR002123">
    <property type="entry name" value="Plipid/glycerol_acylTrfase"/>
</dbReference>
<dbReference type="RefSeq" id="WP_015046769.1">
    <property type="nucleotide sequence ID" value="NC_018868.3"/>
</dbReference>
<dbReference type="SUPFAM" id="SSF69593">
    <property type="entry name" value="Glycerol-3-phosphate (1)-acyltransferase"/>
    <property type="match status" value="1"/>
</dbReference>
<feature type="domain" description="Phospholipid/glycerol acyltransferase" evidence="5">
    <location>
        <begin position="88"/>
        <end position="196"/>
    </location>
</feature>
<evidence type="ECO:0000256" key="3">
    <source>
        <dbReference type="ARBA" id="ARBA00023315"/>
    </source>
</evidence>
<dbReference type="PANTHER" id="PTHR10434:SF66">
    <property type="entry name" value="PHOSPHOLIPID_GLYCEROL ACYLTRANSFERASE DOMAIN-CONTAINING PROTEIN"/>
    <property type="match status" value="1"/>
</dbReference>
<accession>K4KHU0</accession>
<dbReference type="CDD" id="cd07989">
    <property type="entry name" value="LPLAT_AGPAT-like"/>
    <property type="match status" value="1"/>
</dbReference>
<dbReference type="EMBL" id="CP003746">
    <property type="protein sequence ID" value="AFU98596.1"/>
    <property type="molecule type" value="Genomic_DNA"/>
</dbReference>
<dbReference type="STRING" id="1117647.M5M_07005"/>
<dbReference type="SMART" id="SM00563">
    <property type="entry name" value="PlsC"/>
    <property type="match status" value="1"/>
</dbReference>
<sequence length="263" mass="29305">MAKLIVRLNWLWRLFATGLAFTVFGVGGMLLPLYALPILLLTPAGVARERRARWLVHVNFKAFMHMMQGLGIMRFDARHLDDLRRPGQLILANHPSLIDVVFLISVLPQADCVVKANLLKNPTMRGVIGLAGYIANNDPEQVLEAARASLRRGNSLIIFPEGTRTVPGKPIRMQRGAANVALRLGQPIRPVLITVEPDTLTKHRPWYQIPADGPFTMRLTAMPELPVSSVYEHMPPALAARKLTRSLEDYFTEELRTHGVAGT</sequence>
<dbReference type="AlphaFoldDB" id="K4KHU0"/>
<evidence type="ECO:0000256" key="2">
    <source>
        <dbReference type="ARBA" id="ARBA00022679"/>
    </source>
</evidence>
<proteinExistence type="predicted"/>
<gene>
    <name evidence="6" type="ordered locus">M5M_07005</name>
</gene>
<dbReference type="HOGENOM" id="CLU_078753_0_0_6"/>
<dbReference type="KEGG" id="saga:M5M_07005"/>
<organism evidence="6 7">
    <name type="scientific">Simiduia agarivorans (strain DSM 21679 / JCM 13881 / BCRC 17597 / SA1)</name>
    <dbReference type="NCBI Taxonomy" id="1117647"/>
    <lineage>
        <taxon>Bacteria</taxon>
        <taxon>Pseudomonadati</taxon>
        <taxon>Pseudomonadota</taxon>
        <taxon>Gammaproteobacteria</taxon>
        <taxon>Cellvibrionales</taxon>
        <taxon>Cellvibrionaceae</taxon>
        <taxon>Simiduia</taxon>
    </lineage>
</organism>
<dbReference type="eggNOG" id="COG0204">
    <property type="taxonomic scope" value="Bacteria"/>
</dbReference>
<keyword evidence="4" id="KW-0472">Membrane</keyword>
<dbReference type="Pfam" id="PF01553">
    <property type="entry name" value="Acyltransferase"/>
    <property type="match status" value="1"/>
</dbReference>
<evidence type="ECO:0000259" key="5">
    <source>
        <dbReference type="SMART" id="SM00563"/>
    </source>
</evidence>
<dbReference type="OrthoDB" id="9808424at2"/>
<keyword evidence="4" id="KW-0812">Transmembrane</keyword>
<feature type="transmembrane region" description="Helical" evidence="4">
    <location>
        <begin position="12"/>
        <end position="34"/>
    </location>
</feature>
<dbReference type="PANTHER" id="PTHR10434">
    <property type="entry name" value="1-ACYL-SN-GLYCEROL-3-PHOSPHATE ACYLTRANSFERASE"/>
    <property type="match status" value="1"/>
</dbReference>
<reference evidence="6 7" key="1">
    <citation type="journal article" date="2013" name="Genome Announc.">
        <title>Complete genome sequence of Simiduia agarivorans SA1(T), a marine bacterium able to degrade a variety of polysaccharides.</title>
        <authorList>
            <person name="Lin S.Y."/>
            <person name="Shieh W.Y."/>
            <person name="Chen J.S."/>
            <person name="Tang S.L."/>
        </authorList>
    </citation>
    <scope>NUCLEOTIDE SEQUENCE [LARGE SCALE GENOMIC DNA]</scope>
    <source>
        <strain evidence="7">DSM 21679 / JCM 13881 / BCRC 17597 / SA1</strain>
    </source>
</reference>
<evidence type="ECO:0000256" key="1">
    <source>
        <dbReference type="ARBA" id="ARBA00005189"/>
    </source>
</evidence>
<keyword evidence="4" id="KW-1133">Transmembrane helix</keyword>
<evidence type="ECO:0000313" key="7">
    <source>
        <dbReference type="Proteomes" id="UP000000466"/>
    </source>
</evidence>
<keyword evidence="2" id="KW-0808">Transferase</keyword>